<dbReference type="Proteomes" id="UP000619238">
    <property type="component" value="Unassembled WGS sequence"/>
</dbReference>
<evidence type="ECO:0008006" key="3">
    <source>
        <dbReference type="Google" id="ProtNLM"/>
    </source>
</evidence>
<protein>
    <recommendedName>
        <fullName evidence="3">Natural product</fullName>
    </recommendedName>
</protein>
<evidence type="ECO:0000313" key="1">
    <source>
        <dbReference type="EMBL" id="MBC8757481.1"/>
    </source>
</evidence>
<reference evidence="1 2" key="1">
    <citation type="submission" date="2020-07" db="EMBL/GenBank/DDBJ databases">
        <title>Description of Kordia aestuariivivens sp. nov., isolated from a tidal flat.</title>
        <authorList>
            <person name="Park S."/>
            <person name="Yoon J.-H."/>
        </authorList>
    </citation>
    <scope>NUCLEOTIDE SEQUENCE [LARGE SCALE GENOMIC DNA]</scope>
    <source>
        <strain evidence="1 2">YSTF-M3</strain>
    </source>
</reference>
<dbReference type="EMBL" id="JACGWS010000021">
    <property type="protein sequence ID" value="MBC8757481.1"/>
    <property type="molecule type" value="Genomic_DNA"/>
</dbReference>
<name>A0ABR7QG03_9FLAO</name>
<evidence type="ECO:0000313" key="2">
    <source>
        <dbReference type="Proteomes" id="UP000619238"/>
    </source>
</evidence>
<comment type="caution">
    <text evidence="1">The sequence shown here is derived from an EMBL/GenBank/DDBJ whole genome shotgun (WGS) entry which is preliminary data.</text>
</comment>
<proteinExistence type="predicted"/>
<gene>
    <name evidence="1" type="ORF">H2O64_22615</name>
</gene>
<dbReference type="RefSeq" id="WP_187564524.1">
    <property type="nucleotide sequence ID" value="NZ_JACGWS010000021.1"/>
</dbReference>
<keyword evidence="2" id="KW-1185">Reference proteome</keyword>
<organism evidence="1 2">
    <name type="scientific">Kordia aestuariivivens</name>
    <dbReference type="NCBI Taxonomy" id="2759037"/>
    <lineage>
        <taxon>Bacteria</taxon>
        <taxon>Pseudomonadati</taxon>
        <taxon>Bacteroidota</taxon>
        <taxon>Flavobacteriia</taxon>
        <taxon>Flavobacteriales</taxon>
        <taxon>Flavobacteriaceae</taxon>
        <taxon>Kordia</taxon>
    </lineage>
</organism>
<accession>A0ABR7QG03</accession>
<sequence length="55" mass="6214">MKKKNQKVLKLNKKAISKMNSTEVTGGNDTTYLTCDHSACRLIKYSIFISCECAR</sequence>